<dbReference type="GO" id="GO:0005886">
    <property type="term" value="C:plasma membrane"/>
    <property type="evidence" value="ECO:0007669"/>
    <property type="project" value="TreeGrafter"/>
</dbReference>
<dbReference type="AlphaFoldDB" id="A0A7X9YHV8"/>
<dbReference type="Proteomes" id="UP000546970">
    <property type="component" value="Unassembled WGS sequence"/>
</dbReference>
<accession>A0A7X9YHV8</accession>
<feature type="transmembrane region" description="Helical" evidence="5">
    <location>
        <begin position="25"/>
        <end position="53"/>
    </location>
</feature>
<proteinExistence type="predicted"/>
<dbReference type="CDD" id="cd16914">
    <property type="entry name" value="EcfT"/>
    <property type="match status" value="1"/>
</dbReference>
<feature type="transmembrane region" description="Helical" evidence="5">
    <location>
        <begin position="65"/>
        <end position="86"/>
    </location>
</feature>
<sequence length="266" mass="28307">MRTNPLGSFVAADTPLSRIDARVKLLLLLVFTAGVFACQAAWAIVVWFALLALAMRAARVEWRSLVRAVRPVTVILLFTLLANALVLDGHGDITIVGPLGISTAGAVRGACAVLRIVLLAGFACAVSASTTPPEISDACVRLLRPLGAVGVSVADIGLVLSLALRFIPIVAEEYGRIQMAQRSRGVRFDEGGLFERVRVWASVLTPLVVGLFRRADSLAESMASRCYANGSSIEIPARSFCRSDWALLIAGIVVTCSMVLTGIMGW</sequence>
<evidence type="ECO:0000313" key="7">
    <source>
        <dbReference type="Proteomes" id="UP000546970"/>
    </source>
</evidence>
<dbReference type="PANTHER" id="PTHR33514">
    <property type="entry name" value="PROTEIN ABCI12, CHLOROPLASTIC"/>
    <property type="match status" value="1"/>
</dbReference>
<dbReference type="RefSeq" id="WP_169276904.1">
    <property type="nucleotide sequence ID" value="NZ_JABBCP010000001.1"/>
</dbReference>
<dbReference type="Pfam" id="PF02361">
    <property type="entry name" value="CbiQ"/>
    <property type="match status" value="1"/>
</dbReference>
<feature type="transmembrane region" description="Helical" evidence="5">
    <location>
        <begin position="106"/>
        <end position="126"/>
    </location>
</feature>
<feature type="transmembrane region" description="Helical" evidence="5">
    <location>
        <begin position="146"/>
        <end position="167"/>
    </location>
</feature>
<evidence type="ECO:0000256" key="5">
    <source>
        <dbReference type="SAM" id="Phobius"/>
    </source>
</evidence>
<dbReference type="EMBL" id="JABBCP010000001">
    <property type="protein sequence ID" value="NMF55234.1"/>
    <property type="molecule type" value="Genomic_DNA"/>
</dbReference>
<evidence type="ECO:0000256" key="3">
    <source>
        <dbReference type="ARBA" id="ARBA00022989"/>
    </source>
</evidence>
<keyword evidence="3 5" id="KW-1133">Transmembrane helix</keyword>
<evidence type="ECO:0000256" key="2">
    <source>
        <dbReference type="ARBA" id="ARBA00022692"/>
    </source>
</evidence>
<dbReference type="InterPro" id="IPR003339">
    <property type="entry name" value="ABC/ECF_trnsptr_transmembrane"/>
</dbReference>
<reference evidence="6 7" key="1">
    <citation type="submission" date="2020-04" db="EMBL/GenBank/DDBJ databases">
        <title>Collinsella sp. KGMB02528 nov., an anaerobic actinobacterium isolated from human feces.</title>
        <authorList>
            <person name="Han K.-I."/>
            <person name="Eom M.K."/>
            <person name="Kim J.-S."/>
            <person name="Lee K.C."/>
            <person name="Suh M.K."/>
            <person name="Park S.-H."/>
            <person name="Lee J.H."/>
            <person name="Kang S.W."/>
            <person name="Park J.-E."/>
            <person name="Oh B.S."/>
            <person name="Yu S.Y."/>
            <person name="Choi S.-H."/>
            <person name="Lee D.H."/>
            <person name="Yoon H."/>
            <person name="Kim B.-Y."/>
            <person name="Lee J.H."/>
            <person name="Lee J.-S."/>
        </authorList>
    </citation>
    <scope>NUCLEOTIDE SEQUENCE [LARGE SCALE GENOMIC DNA]</scope>
    <source>
        <strain evidence="6 7">KGMB02528</strain>
    </source>
</reference>
<evidence type="ECO:0000256" key="1">
    <source>
        <dbReference type="ARBA" id="ARBA00004141"/>
    </source>
</evidence>
<name>A0A7X9YHV8_9ACTN</name>
<gene>
    <name evidence="6" type="ORF">HF320_02645</name>
</gene>
<evidence type="ECO:0000313" key="6">
    <source>
        <dbReference type="EMBL" id="NMF55234.1"/>
    </source>
</evidence>
<keyword evidence="7" id="KW-1185">Reference proteome</keyword>
<comment type="caution">
    <text evidence="6">The sequence shown here is derived from an EMBL/GenBank/DDBJ whole genome shotgun (WGS) entry which is preliminary data.</text>
</comment>
<keyword evidence="2 5" id="KW-0812">Transmembrane</keyword>
<protein>
    <submittedName>
        <fullName evidence="6">Energy-coupling factor transporter transmembrane protein EcfT</fullName>
    </submittedName>
</protein>
<dbReference type="PANTHER" id="PTHR33514:SF13">
    <property type="entry name" value="PROTEIN ABCI12, CHLOROPLASTIC"/>
    <property type="match status" value="1"/>
</dbReference>
<feature type="transmembrane region" description="Helical" evidence="5">
    <location>
        <begin position="245"/>
        <end position="265"/>
    </location>
</feature>
<keyword evidence="4 5" id="KW-0472">Membrane</keyword>
<organism evidence="6 7">
    <name type="scientific">Collinsella acetigenes</name>
    <dbReference type="NCBI Taxonomy" id="2713419"/>
    <lineage>
        <taxon>Bacteria</taxon>
        <taxon>Bacillati</taxon>
        <taxon>Actinomycetota</taxon>
        <taxon>Coriobacteriia</taxon>
        <taxon>Coriobacteriales</taxon>
        <taxon>Coriobacteriaceae</taxon>
        <taxon>Collinsella</taxon>
    </lineage>
</organism>
<comment type="subcellular location">
    <subcellularLocation>
        <location evidence="1">Membrane</location>
        <topology evidence="1">Multi-pass membrane protein</topology>
    </subcellularLocation>
</comment>
<evidence type="ECO:0000256" key="4">
    <source>
        <dbReference type="ARBA" id="ARBA00023136"/>
    </source>
</evidence>